<evidence type="ECO:0000256" key="3">
    <source>
        <dbReference type="ARBA" id="ARBA00022475"/>
    </source>
</evidence>
<comment type="subcellular location">
    <subcellularLocation>
        <location evidence="1">Cell membrane</location>
        <topology evidence="1">Multi-pass membrane protein</topology>
    </subcellularLocation>
</comment>
<dbReference type="Pfam" id="PF00528">
    <property type="entry name" value="BPD_transp_1"/>
    <property type="match status" value="1"/>
</dbReference>
<dbReference type="GO" id="GO:0005886">
    <property type="term" value="C:plasma membrane"/>
    <property type="evidence" value="ECO:0007669"/>
    <property type="project" value="UniProtKB-SubCell"/>
</dbReference>
<dbReference type="Gene3D" id="1.10.3720.10">
    <property type="entry name" value="MetI-like"/>
    <property type="match status" value="1"/>
</dbReference>
<reference evidence="9" key="1">
    <citation type="journal article" date="2014" name="Front. Microbiol.">
        <title>High frequency of phylogenetically diverse reductive dehalogenase-homologous genes in deep subseafloor sedimentary metagenomes.</title>
        <authorList>
            <person name="Kawai M."/>
            <person name="Futagami T."/>
            <person name="Toyoda A."/>
            <person name="Takaki Y."/>
            <person name="Nishi S."/>
            <person name="Hori S."/>
            <person name="Arai W."/>
            <person name="Tsubouchi T."/>
            <person name="Morono Y."/>
            <person name="Uchiyama I."/>
            <person name="Ito T."/>
            <person name="Fujiyama A."/>
            <person name="Inagaki F."/>
            <person name="Takami H."/>
        </authorList>
    </citation>
    <scope>NUCLEOTIDE SEQUENCE</scope>
    <source>
        <strain evidence="9">Expedition CK06-06</strain>
    </source>
</reference>
<dbReference type="PANTHER" id="PTHR43227:SF3">
    <property type="entry name" value="BINDING-PROTEIN-DEPENDENT TRANSPORT SYSTEMS INNER MEMBRANE COMPONENT"/>
    <property type="match status" value="1"/>
</dbReference>
<sequence length="192" mass="22112">RLILLIPAVIPGPMIFVLWRWMYDFEIGPINTILVSHLHLFTHRTAPQWIGDSPMSLPAIAFMEWWWGLGYHTMLFLAGLAAIPRDLYEAARVDGANEWHLFWRVTIPRLRPIFLILVVLRFGTAMAVIDEYLIMGGFNRALPTYTWTVYMWHLAFNLGDWPQSYAAAIGWLGAAGMLVVVGALFYTFRDRD</sequence>
<dbReference type="InterPro" id="IPR000515">
    <property type="entry name" value="MetI-like"/>
</dbReference>
<protein>
    <recommendedName>
        <fullName evidence="8">ABC transmembrane type-1 domain-containing protein</fullName>
    </recommendedName>
</protein>
<dbReference type="EMBL" id="BARS01021791">
    <property type="protein sequence ID" value="GAG07665.1"/>
    <property type="molecule type" value="Genomic_DNA"/>
</dbReference>
<dbReference type="PROSITE" id="PS50928">
    <property type="entry name" value="ABC_TM1"/>
    <property type="match status" value="1"/>
</dbReference>
<name>X0UPR3_9ZZZZ</name>
<evidence type="ECO:0000256" key="6">
    <source>
        <dbReference type="ARBA" id="ARBA00023136"/>
    </source>
</evidence>
<gene>
    <name evidence="9" type="ORF">S01H1_34937</name>
</gene>
<feature type="transmembrane region" description="Helical" evidence="7">
    <location>
        <begin position="65"/>
        <end position="83"/>
    </location>
</feature>
<evidence type="ECO:0000256" key="2">
    <source>
        <dbReference type="ARBA" id="ARBA00022448"/>
    </source>
</evidence>
<feature type="non-terminal residue" evidence="9">
    <location>
        <position position="1"/>
    </location>
</feature>
<comment type="caution">
    <text evidence="9">The sequence shown here is derived from an EMBL/GenBank/DDBJ whole genome shotgun (WGS) entry which is preliminary data.</text>
</comment>
<feature type="domain" description="ABC transmembrane type-1" evidence="8">
    <location>
        <begin position="1"/>
        <end position="190"/>
    </location>
</feature>
<dbReference type="InterPro" id="IPR050809">
    <property type="entry name" value="UgpAE/MalFG_permease"/>
</dbReference>
<evidence type="ECO:0000256" key="4">
    <source>
        <dbReference type="ARBA" id="ARBA00022692"/>
    </source>
</evidence>
<dbReference type="CDD" id="cd06261">
    <property type="entry name" value="TM_PBP2"/>
    <property type="match status" value="1"/>
</dbReference>
<keyword evidence="3" id="KW-1003">Cell membrane</keyword>
<dbReference type="SUPFAM" id="SSF161098">
    <property type="entry name" value="MetI-like"/>
    <property type="match status" value="1"/>
</dbReference>
<feature type="transmembrane region" description="Helical" evidence="7">
    <location>
        <begin position="113"/>
        <end position="135"/>
    </location>
</feature>
<dbReference type="InterPro" id="IPR035906">
    <property type="entry name" value="MetI-like_sf"/>
</dbReference>
<evidence type="ECO:0000256" key="5">
    <source>
        <dbReference type="ARBA" id="ARBA00022989"/>
    </source>
</evidence>
<keyword evidence="4 7" id="KW-0812">Transmembrane</keyword>
<keyword evidence="2" id="KW-0813">Transport</keyword>
<evidence type="ECO:0000259" key="8">
    <source>
        <dbReference type="PROSITE" id="PS50928"/>
    </source>
</evidence>
<accession>X0UPR3</accession>
<feature type="transmembrane region" description="Helical" evidence="7">
    <location>
        <begin position="165"/>
        <end position="188"/>
    </location>
</feature>
<dbReference type="AlphaFoldDB" id="X0UPR3"/>
<evidence type="ECO:0000256" key="7">
    <source>
        <dbReference type="SAM" id="Phobius"/>
    </source>
</evidence>
<evidence type="ECO:0000313" key="9">
    <source>
        <dbReference type="EMBL" id="GAG07665.1"/>
    </source>
</evidence>
<proteinExistence type="predicted"/>
<evidence type="ECO:0000256" key="1">
    <source>
        <dbReference type="ARBA" id="ARBA00004651"/>
    </source>
</evidence>
<dbReference type="GO" id="GO:0055085">
    <property type="term" value="P:transmembrane transport"/>
    <property type="evidence" value="ECO:0007669"/>
    <property type="project" value="InterPro"/>
</dbReference>
<dbReference type="PANTHER" id="PTHR43227">
    <property type="entry name" value="BLL4140 PROTEIN"/>
    <property type="match status" value="1"/>
</dbReference>
<organism evidence="9">
    <name type="scientific">marine sediment metagenome</name>
    <dbReference type="NCBI Taxonomy" id="412755"/>
    <lineage>
        <taxon>unclassified sequences</taxon>
        <taxon>metagenomes</taxon>
        <taxon>ecological metagenomes</taxon>
    </lineage>
</organism>
<keyword evidence="6 7" id="KW-0472">Membrane</keyword>
<keyword evidence="5 7" id="KW-1133">Transmembrane helix</keyword>